<sequence length="109" mass="12457">MSIHPHCQQVHQSFPGQEAQQDYSPLGEDVRVTIEKSFYVENCLQSFPTPMLCLSDPSVPEIQELMDPRVWRDVNLAHNPGDYGKTLLELSNNGRWKHSLDILQQAPDL</sequence>
<organism evidence="1 2">
    <name type="scientific">Goodea atripinnis</name>
    <dbReference type="NCBI Taxonomy" id="208336"/>
    <lineage>
        <taxon>Eukaryota</taxon>
        <taxon>Metazoa</taxon>
        <taxon>Chordata</taxon>
        <taxon>Craniata</taxon>
        <taxon>Vertebrata</taxon>
        <taxon>Euteleostomi</taxon>
        <taxon>Actinopterygii</taxon>
        <taxon>Neopterygii</taxon>
        <taxon>Teleostei</taxon>
        <taxon>Neoteleostei</taxon>
        <taxon>Acanthomorphata</taxon>
        <taxon>Ovalentaria</taxon>
        <taxon>Atherinomorphae</taxon>
        <taxon>Cyprinodontiformes</taxon>
        <taxon>Goodeidae</taxon>
        <taxon>Goodea</taxon>
    </lineage>
</organism>
<reference evidence="1 2" key="1">
    <citation type="submission" date="2021-06" db="EMBL/GenBank/DDBJ databases">
        <authorList>
            <person name="Palmer J.M."/>
        </authorList>
    </citation>
    <scope>NUCLEOTIDE SEQUENCE [LARGE SCALE GENOMIC DNA]</scope>
    <source>
        <strain evidence="1 2">GA_2019</strain>
        <tissue evidence="1">Muscle</tissue>
    </source>
</reference>
<gene>
    <name evidence="1" type="ORF">GOODEAATRI_027029</name>
</gene>
<name>A0ABV0NE09_9TELE</name>
<feature type="non-terminal residue" evidence="1">
    <location>
        <position position="109"/>
    </location>
</feature>
<comment type="caution">
    <text evidence="1">The sequence shown here is derived from an EMBL/GenBank/DDBJ whole genome shotgun (WGS) entry which is preliminary data.</text>
</comment>
<keyword evidence="2" id="KW-1185">Reference proteome</keyword>
<evidence type="ECO:0000313" key="2">
    <source>
        <dbReference type="Proteomes" id="UP001476798"/>
    </source>
</evidence>
<evidence type="ECO:0000313" key="1">
    <source>
        <dbReference type="EMBL" id="MEQ2169611.1"/>
    </source>
</evidence>
<proteinExistence type="predicted"/>
<dbReference type="EMBL" id="JAHRIO010033446">
    <property type="protein sequence ID" value="MEQ2169611.1"/>
    <property type="molecule type" value="Genomic_DNA"/>
</dbReference>
<dbReference type="Proteomes" id="UP001476798">
    <property type="component" value="Unassembled WGS sequence"/>
</dbReference>
<protein>
    <submittedName>
        <fullName evidence="1">Uncharacterized protein</fullName>
    </submittedName>
</protein>
<accession>A0ABV0NE09</accession>